<dbReference type="Gene3D" id="3.30.70.270">
    <property type="match status" value="1"/>
</dbReference>
<keyword evidence="6" id="KW-1185">Reference proteome</keyword>
<evidence type="ECO:0000313" key="5">
    <source>
        <dbReference type="EMBL" id="WWF06706.1"/>
    </source>
</evidence>
<dbReference type="EMBL" id="CP104874">
    <property type="protein sequence ID" value="WWF06706.1"/>
    <property type="molecule type" value="Genomic_DNA"/>
</dbReference>
<comment type="similarity">
    <text evidence="1">Belongs to the DNA polymerase type-Y family.</text>
</comment>
<dbReference type="SUPFAM" id="SSF100879">
    <property type="entry name" value="Lesion bypass DNA polymerase (Y-family), little finger domain"/>
    <property type="match status" value="1"/>
</dbReference>
<organism evidence="5 6">
    <name type="scientific">Janibacter terrae</name>
    <dbReference type="NCBI Taxonomy" id="103817"/>
    <lineage>
        <taxon>Bacteria</taxon>
        <taxon>Bacillati</taxon>
        <taxon>Actinomycetota</taxon>
        <taxon>Actinomycetes</taxon>
        <taxon>Micrococcales</taxon>
        <taxon>Intrasporangiaceae</taxon>
        <taxon>Janibacter</taxon>
    </lineage>
</organism>
<dbReference type="InterPro" id="IPR036775">
    <property type="entry name" value="DNA_pol_Y-fam_lit_finger_sf"/>
</dbReference>
<dbReference type="PANTHER" id="PTHR11076">
    <property type="entry name" value="DNA REPAIR POLYMERASE UMUC / TRANSFERASE FAMILY MEMBER"/>
    <property type="match status" value="1"/>
</dbReference>
<dbReference type="GO" id="GO:0003887">
    <property type="term" value="F:DNA-directed DNA polymerase activity"/>
    <property type="evidence" value="ECO:0007669"/>
    <property type="project" value="UniProtKB-EC"/>
</dbReference>
<name>A0ABZ2FKF1_9MICO</name>
<dbReference type="NCBIfam" id="NF002883">
    <property type="entry name" value="PRK03352.1"/>
    <property type="match status" value="1"/>
</dbReference>
<dbReference type="PANTHER" id="PTHR11076:SF33">
    <property type="entry name" value="DNA POLYMERASE KAPPA"/>
    <property type="match status" value="1"/>
</dbReference>
<dbReference type="EC" id="2.7.7.7" evidence="5"/>
<keyword evidence="5" id="KW-0548">Nucleotidyltransferase</keyword>
<reference evidence="5 6" key="1">
    <citation type="submission" date="2022-09" db="EMBL/GenBank/DDBJ databases">
        <title>Complete genome sequence of Janibacter terrae strain COS04-44, PCL-degrading bacteria isolated from oil spilled coast.</title>
        <authorList>
            <person name="Park H."/>
            <person name="Kim J.Y."/>
            <person name="An S.H."/>
            <person name="Lee C.M."/>
            <person name="Weon H.-Y."/>
        </authorList>
    </citation>
    <scope>NUCLEOTIDE SEQUENCE [LARGE SCALE GENOMIC DNA]</scope>
    <source>
        <strain evidence="5 6">COS04-44</strain>
    </source>
</reference>
<dbReference type="Gene3D" id="1.10.150.20">
    <property type="entry name" value="5' to 3' exonuclease, C-terminal subdomain"/>
    <property type="match status" value="1"/>
</dbReference>
<comment type="function">
    <text evidence="2">Poorly processive, error-prone DNA polymerase involved in untargeted mutagenesis. Copies undamaged DNA at stalled replication forks, which arise in vivo from mismatched or misaligned primer ends. These misaligned primers can be extended by PolIV. Exhibits no 3'-5' exonuclease (proofreading) activity. May be involved in translesional synthesis, in conjunction with the beta clamp from PolIII.</text>
</comment>
<dbReference type="Pfam" id="PF00817">
    <property type="entry name" value="IMS"/>
    <property type="match status" value="1"/>
</dbReference>
<dbReference type="PROSITE" id="PS50173">
    <property type="entry name" value="UMUC"/>
    <property type="match status" value="1"/>
</dbReference>
<evidence type="ECO:0000256" key="1">
    <source>
        <dbReference type="ARBA" id="ARBA00010945"/>
    </source>
</evidence>
<dbReference type="InterPro" id="IPR043128">
    <property type="entry name" value="Rev_trsase/Diguanyl_cyclase"/>
</dbReference>
<dbReference type="Gene3D" id="3.40.1170.60">
    <property type="match status" value="1"/>
</dbReference>
<dbReference type="Gene3D" id="3.30.1490.100">
    <property type="entry name" value="DNA polymerase, Y-family, little finger domain"/>
    <property type="match status" value="1"/>
</dbReference>
<dbReference type="Proteomes" id="UP001381003">
    <property type="component" value="Chromosome"/>
</dbReference>
<protein>
    <submittedName>
        <fullName evidence="5">DNA polymerase IV</fullName>
        <ecNumber evidence="5">2.7.7.7</ecNumber>
    </submittedName>
</protein>
<proteinExistence type="inferred from homology"/>
<dbReference type="InterPro" id="IPR017961">
    <property type="entry name" value="DNA_pol_Y-fam_little_finger"/>
</dbReference>
<evidence type="ECO:0000259" key="4">
    <source>
        <dbReference type="PROSITE" id="PS50173"/>
    </source>
</evidence>
<evidence type="ECO:0000256" key="2">
    <source>
        <dbReference type="ARBA" id="ARBA00025589"/>
    </source>
</evidence>
<dbReference type="CDD" id="cd03586">
    <property type="entry name" value="PolY_Pol_IV_kappa"/>
    <property type="match status" value="1"/>
</dbReference>
<dbReference type="Pfam" id="PF11799">
    <property type="entry name" value="IMS_C"/>
    <property type="match status" value="1"/>
</dbReference>
<keyword evidence="5" id="KW-0808">Transferase</keyword>
<dbReference type="InterPro" id="IPR043502">
    <property type="entry name" value="DNA/RNA_pol_sf"/>
</dbReference>
<dbReference type="InterPro" id="IPR022880">
    <property type="entry name" value="DNApol_IV"/>
</dbReference>
<dbReference type="InterPro" id="IPR001126">
    <property type="entry name" value="UmuC"/>
</dbReference>
<evidence type="ECO:0000313" key="6">
    <source>
        <dbReference type="Proteomes" id="UP001381003"/>
    </source>
</evidence>
<accession>A0ABZ2FKF1</accession>
<evidence type="ECO:0000256" key="3">
    <source>
        <dbReference type="ARBA" id="ARBA00049244"/>
    </source>
</evidence>
<feature type="domain" description="UmuC" evidence="4">
    <location>
        <begin position="5"/>
        <end position="184"/>
    </location>
</feature>
<dbReference type="InterPro" id="IPR050116">
    <property type="entry name" value="DNA_polymerase-Y"/>
</dbReference>
<comment type="catalytic activity">
    <reaction evidence="3">
        <text>DNA(n) + a 2'-deoxyribonucleoside 5'-triphosphate = DNA(n+1) + diphosphate</text>
        <dbReference type="Rhea" id="RHEA:22508"/>
        <dbReference type="Rhea" id="RHEA-COMP:17339"/>
        <dbReference type="Rhea" id="RHEA-COMP:17340"/>
        <dbReference type="ChEBI" id="CHEBI:33019"/>
        <dbReference type="ChEBI" id="CHEBI:61560"/>
        <dbReference type="ChEBI" id="CHEBI:173112"/>
        <dbReference type="EC" id="2.7.7.7"/>
    </reaction>
</comment>
<dbReference type="SUPFAM" id="SSF56672">
    <property type="entry name" value="DNA/RNA polymerases"/>
    <property type="match status" value="1"/>
</dbReference>
<sequence>MTRWVLHVDMDQFLAAVEVLRRPELAGLPVVVGGRGDPTERAVVSTASYEAREHGVRSGMALKIAVRKCPDAVFLPVDFPVYEAASRRVMDTLRAVPGAVVEVLGWDEAFVGIETDDPEAVAREIHDAVLAATGLHCSVGIGDTRVRAKTATDFGKPRGIFRLTRGNWLEVMGARPTTALWGVGPRTGTRLAGLGLRTVAELAAADVDGLVAELGPRTGPHVLALGRGEGSSQVDDTPWVARAHGHEMTYQQDLVGPETIEAALRALAEQVVTDLQGEGRACARVHLKVRFAPFFTVVRVRKLAEPTFDPAVVAGTAMDLYRALDDERPVRLLGVRGEMVPPEGGYDR</sequence>
<gene>
    <name evidence="5" type="ORF">N5P18_07505</name>
</gene>
<dbReference type="RefSeq" id="WP_338539172.1">
    <property type="nucleotide sequence ID" value="NZ_CP104874.1"/>
</dbReference>